<dbReference type="Proteomes" id="UP000297703">
    <property type="component" value="Unassembled WGS sequence"/>
</dbReference>
<name>A0A4D9EGR6_9SAUR</name>
<organism evidence="2 3">
    <name type="scientific">Platysternon megacephalum</name>
    <name type="common">big-headed turtle</name>
    <dbReference type="NCBI Taxonomy" id="55544"/>
    <lineage>
        <taxon>Eukaryota</taxon>
        <taxon>Metazoa</taxon>
        <taxon>Chordata</taxon>
        <taxon>Craniata</taxon>
        <taxon>Vertebrata</taxon>
        <taxon>Euteleostomi</taxon>
        <taxon>Archelosauria</taxon>
        <taxon>Testudinata</taxon>
        <taxon>Testudines</taxon>
        <taxon>Cryptodira</taxon>
        <taxon>Durocryptodira</taxon>
        <taxon>Testudinoidea</taxon>
        <taxon>Platysternidae</taxon>
        <taxon>Platysternon</taxon>
    </lineage>
</organism>
<keyword evidence="3" id="KW-1185">Reference proteome</keyword>
<reference evidence="2 3" key="1">
    <citation type="submission" date="2019-04" db="EMBL/GenBank/DDBJ databases">
        <title>Draft genome of the big-headed turtle Platysternon megacephalum.</title>
        <authorList>
            <person name="Gong S."/>
        </authorList>
    </citation>
    <scope>NUCLEOTIDE SEQUENCE [LARGE SCALE GENOMIC DNA]</scope>
    <source>
        <strain evidence="2">DO16091913</strain>
        <tissue evidence="2">Muscle</tissue>
    </source>
</reference>
<feature type="transmembrane region" description="Helical" evidence="1">
    <location>
        <begin position="43"/>
        <end position="63"/>
    </location>
</feature>
<keyword evidence="1" id="KW-1133">Transmembrane helix</keyword>
<dbReference type="AlphaFoldDB" id="A0A4D9EGR6"/>
<evidence type="ECO:0000313" key="2">
    <source>
        <dbReference type="EMBL" id="TFK05680.1"/>
    </source>
</evidence>
<gene>
    <name evidence="2" type="ORF">DR999_PMT11732</name>
</gene>
<reference evidence="2 3" key="2">
    <citation type="submission" date="2019-04" db="EMBL/GenBank/DDBJ databases">
        <title>The genome sequence of big-headed turtle.</title>
        <authorList>
            <person name="Gong S."/>
        </authorList>
    </citation>
    <scope>NUCLEOTIDE SEQUENCE [LARGE SCALE GENOMIC DNA]</scope>
    <source>
        <strain evidence="2">DO16091913</strain>
        <tissue evidence="2">Muscle</tissue>
    </source>
</reference>
<proteinExistence type="predicted"/>
<evidence type="ECO:0000256" key="1">
    <source>
        <dbReference type="SAM" id="Phobius"/>
    </source>
</evidence>
<protein>
    <submittedName>
        <fullName evidence="2">Uncharacterized protein</fullName>
    </submittedName>
</protein>
<comment type="caution">
    <text evidence="2">The sequence shown here is derived from an EMBL/GenBank/DDBJ whole genome shotgun (WGS) entry which is preliminary data.</text>
</comment>
<evidence type="ECO:0000313" key="3">
    <source>
        <dbReference type="Proteomes" id="UP000297703"/>
    </source>
</evidence>
<keyword evidence="1" id="KW-0472">Membrane</keyword>
<accession>A0A4D9EGR6</accession>
<keyword evidence="1" id="KW-0812">Transmembrane</keyword>
<feature type="transmembrane region" description="Helical" evidence="1">
    <location>
        <begin position="83"/>
        <end position="104"/>
    </location>
</feature>
<sequence length="172" mass="19133">MLHLSTHRERLINQIGNHSLLSEITRFDETPERLQGIQSYKGGVMGALILLSSAKLLVPLTTMTNLGFLKRLTKCLTILSTQFTSGIVMIAIYHYLYFASSILLSHCNVSQLHMQLTSLAAHQLYAKRIEIMTKDLSSHSSTSLYSWICEEVCNATVMGFMSISHPVLSGAT</sequence>
<dbReference type="EMBL" id="QXTE01000110">
    <property type="protein sequence ID" value="TFK05680.1"/>
    <property type="molecule type" value="Genomic_DNA"/>
</dbReference>